<dbReference type="EMBL" id="VIGB01000003">
    <property type="protein sequence ID" value="TQF07172.1"/>
    <property type="molecule type" value="Genomic_DNA"/>
</dbReference>
<feature type="transmembrane region" description="Helical" evidence="7">
    <location>
        <begin position="288"/>
        <end position="308"/>
    </location>
</feature>
<comment type="caution">
    <text evidence="11">The sequence shown here is derived from an EMBL/GenBank/DDBJ whole genome shotgun (WGS) entry which is preliminary data.</text>
</comment>
<dbReference type="CDD" id="cd03228">
    <property type="entry name" value="ABCC_MRP_Like"/>
    <property type="match status" value="1"/>
</dbReference>
<feature type="transmembrane region" description="Helical" evidence="7">
    <location>
        <begin position="21"/>
        <end position="53"/>
    </location>
</feature>
<dbReference type="PANTHER" id="PTHR24221">
    <property type="entry name" value="ATP-BINDING CASSETTE SUB-FAMILY B"/>
    <property type="match status" value="1"/>
</dbReference>
<dbReference type="PANTHER" id="PTHR24221:SF646">
    <property type="entry name" value="HAEMOLYSIN SECRETION ATP-BINDING PROTEIN"/>
    <property type="match status" value="1"/>
</dbReference>
<gene>
    <name evidence="11" type="ORF">E6W39_00070</name>
    <name evidence="10" type="ORF">E6W39_06445</name>
</gene>
<organism evidence="11 12">
    <name type="scientific">Kitasatospora acidiphila</name>
    <dbReference type="NCBI Taxonomy" id="2567942"/>
    <lineage>
        <taxon>Bacteria</taxon>
        <taxon>Bacillati</taxon>
        <taxon>Actinomycetota</taxon>
        <taxon>Actinomycetes</taxon>
        <taxon>Kitasatosporales</taxon>
        <taxon>Streptomycetaceae</taxon>
        <taxon>Kitasatospora</taxon>
    </lineage>
</organism>
<dbReference type="Gene3D" id="3.40.50.300">
    <property type="entry name" value="P-loop containing nucleotide triphosphate hydrolases"/>
    <property type="match status" value="1"/>
</dbReference>
<sequence length="608" mass="64698">MARRLPQLVVRAFRLGWQIDRVSVAVLLGCQILSAVLGAAGLFATTGTIAAVFGPGKVGDKLTHAAPSIAVIAAAAALRSLLGIAIHAITVHLSPRISREASAAVLRATVATELTAYDRAGYADELEAADRGAEVAVDIIGEAQNLLSSVGSLVGAAGVLTVLHPLLLPLLVAAALPQGFASVYAARVQFLANRLASGDRRILLNLRWYIHQKNNADQVRSDTMGRFLLDKYDLIGRRLDGVTRRAALQGARVSVIGAAVSGLGTAVVWLVMLYLVSTGRMSLPHGGAAVIALGAVGSALRGIVGYGADLFRTGMYLDDWTSFLDKAGGFALQRGPAIAQRPERIELKDVSYSYPSSDRAALNGVSLHVETGEILALVGENGSGKTTVAKTIAGLYLPDSGAVLWDDQDTRDLDPHALWRQVAVVPQSYARWPLTARENITLGHAAPGGDEAALRAAAASGADEVIAKLRRGLGTLLAVEWMGGEELSGGQWQRIAIARAFYREGGLLVLDEPTAALDPRAEHKIFANLREVARDRAVVLVTHRLTNVAIADRIVVLEDGPVIQQGTFDQLVAQEGSRFRELWDLQNDRTGIPAQRDVTARQEQEQAQ</sequence>
<keyword evidence="5 7" id="KW-1133">Transmembrane helix</keyword>
<dbReference type="SUPFAM" id="SSF90123">
    <property type="entry name" value="ABC transporter transmembrane region"/>
    <property type="match status" value="1"/>
</dbReference>
<evidence type="ECO:0000313" key="12">
    <source>
        <dbReference type="Proteomes" id="UP000319103"/>
    </source>
</evidence>
<feature type="domain" description="ABC transmembrane type-1" evidence="9">
    <location>
        <begin position="25"/>
        <end position="312"/>
    </location>
</feature>
<dbReference type="InterPro" id="IPR036640">
    <property type="entry name" value="ABC1_TM_sf"/>
</dbReference>
<dbReference type="GO" id="GO:0005524">
    <property type="term" value="F:ATP binding"/>
    <property type="evidence" value="ECO:0007669"/>
    <property type="project" value="UniProtKB-KW"/>
</dbReference>
<keyword evidence="12" id="KW-1185">Reference proteome</keyword>
<dbReference type="Pfam" id="PF00005">
    <property type="entry name" value="ABC_tran"/>
    <property type="match status" value="1"/>
</dbReference>
<feature type="transmembrane region" description="Helical" evidence="7">
    <location>
        <begin position="65"/>
        <end position="89"/>
    </location>
</feature>
<protein>
    <submittedName>
        <fullName evidence="11">ABC transporter ATP-binding protein</fullName>
    </submittedName>
</protein>
<name>A0A540WGG0_9ACTN</name>
<dbReference type="SMART" id="SM00382">
    <property type="entry name" value="AAA"/>
    <property type="match status" value="1"/>
</dbReference>
<proteinExistence type="predicted"/>
<keyword evidence="2 7" id="KW-0812">Transmembrane</keyword>
<dbReference type="InterPro" id="IPR003593">
    <property type="entry name" value="AAA+_ATPase"/>
</dbReference>
<evidence type="ECO:0000259" key="8">
    <source>
        <dbReference type="PROSITE" id="PS50893"/>
    </source>
</evidence>
<dbReference type="PROSITE" id="PS00211">
    <property type="entry name" value="ABC_TRANSPORTER_1"/>
    <property type="match status" value="1"/>
</dbReference>
<comment type="subcellular location">
    <subcellularLocation>
        <location evidence="1">Cell membrane</location>
        <topology evidence="1">Multi-pass membrane protein</topology>
    </subcellularLocation>
</comment>
<accession>A0A540WGG0</accession>
<dbReference type="GO" id="GO:0034040">
    <property type="term" value="F:ATPase-coupled lipid transmembrane transporter activity"/>
    <property type="evidence" value="ECO:0007669"/>
    <property type="project" value="TreeGrafter"/>
</dbReference>
<evidence type="ECO:0000256" key="4">
    <source>
        <dbReference type="ARBA" id="ARBA00022840"/>
    </source>
</evidence>
<dbReference type="InterPro" id="IPR017871">
    <property type="entry name" value="ABC_transporter-like_CS"/>
</dbReference>
<reference evidence="11 12" key="1">
    <citation type="submission" date="2019-06" db="EMBL/GenBank/DDBJ databases">
        <title>Description of Kitasatospora acidophila sp. nov. isolated from pine grove soil, and reclassification of Streptomyces novaecaesareae to Kitasatospora novaeceasareae comb. nov.</title>
        <authorList>
            <person name="Kim M.J."/>
        </authorList>
    </citation>
    <scope>NUCLEOTIDE SEQUENCE [LARGE SCALE GENOMIC DNA]</scope>
    <source>
        <strain evidence="11 12">MMS16-CNU292</strain>
    </source>
</reference>
<dbReference type="PROSITE" id="PS50893">
    <property type="entry name" value="ABC_TRANSPORTER_2"/>
    <property type="match status" value="1"/>
</dbReference>
<evidence type="ECO:0000256" key="5">
    <source>
        <dbReference type="ARBA" id="ARBA00022989"/>
    </source>
</evidence>
<evidence type="ECO:0000256" key="2">
    <source>
        <dbReference type="ARBA" id="ARBA00022692"/>
    </source>
</evidence>
<dbReference type="PROSITE" id="PS50929">
    <property type="entry name" value="ABC_TM1F"/>
    <property type="match status" value="1"/>
</dbReference>
<dbReference type="OrthoDB" id="9806127at2"/>
<evidence type="ECO:0000256" key="3">
    <source>
        <dbReference type="ARBA" id="ARBA00022741"/>
    </source>
</evidence>
<dbReference type="AlphaFoldDB" id="A0A540WGG0"/>
<dbReference type="EMBL" id="VIGB01000001">
    <property type="protein sequence ID" value="TQF08109.1"/>
    <property type="molecule type" value="Genomic_DNA"/>
</dbReference>
<evidence type="ECO:0000256" key="7">
    <source>
        <dbReference type="SAM" id="Phobius"/>
    </source>
</evidence>
<dbReference type="InterPro" id="IPR027417">
    <property type="entry name" value="P-loop_NTPase"/>
</dbReference>
<evidence type="ECO:0000313" key="11">
    <source>
        <dbReference type="EMBL" id="TQF08109.1"/>
    </source>
</evidence>
<dbReference type="InterPro" id="IPR011527">
    <property type="entry name" value="ABC1_TM_dom"/>
</dbReference>
<keyword evidence="3" id="KW-0547">Nucleotide-binding</keyword>
<evidence type="ECO:0000259" key="9">
    <source>
        <dbReference type="PROSITE" id="PS50929"/>
    </source>
</evidence>
<evidence type="ECO:0000256" key="1">
    <source>
        <dbReference type="ARBA" id="ARBA00004651"/>
    </source>
</evidence>
<dbReference type="GO" id="GO:0140359">
    <property type="term" value="F:ABC-type transporter activity"/>
    <property type="evidence" value="ECO:0007669"/>
    <property type="project" value="InterPro"/>
</dbReference>
<dbReference type="GO" id="GO:0005886">
    <property type="term" value="C:plasma membrane"/>
    <property type="evidence" value="ECO:0007669"/>
    <property type="project" value="UniProtKB-SubCell"/>
</dbReference>
<dbReference type="Gene3D" id="1.20.1560.10">
    <property type="entry name" value="ABC transporter type 1, transmembrane domain"/>
    <property type="match status" value="1"/>
</dbReference>
<keyword evidence="6 7" id="KW-0472">Membrane</keyword>
<feature type="transmembrane region" description="Helical" evidence="7">
    <location>
        <begin position="253"/>
        <end position="276"/>
    </location>
</feature>
<evidence type="ECO:0000256" key="6">
    <source>
        <dbReference type="ARBA" id="ARBA00023136"/>
    </source>
</evidence>
<dbReference type="SUPFAM" id="SSF52540">
    <property type="entry name" value="P-loop containing nucleoside triphosphate hydrolases"/>
    <property type="match status" value="1"/>
</dbReference>
<dbReference type="InterPro" id="IPR039421">
    <property type="entry name" value="Type_1_exporter"/>
</dbReference>
<evidence type="ECO:0000313" key="10">
    <source>
        <dbReference type="EMBL" id="TQF07172.1"/>
    </source>
</evidence>
<dbReference type="Proteomes" id="UP000319103">
    <property type="component" value="Unassembled WGS sequence"/>
</dbReference>
<keyword evidence="4 11" id="KW-0067">ATP-binding</keyword>
<dbReference type="GO" id="GO:0016887">
    <property type="term" value="F:ATP hydrolysis activity"/>
    <property type="evidence" value="ECO:0007669"/>
    <property type="project" value="InterPro"/>
</dbReference>
<dbReference type="InterPro" id="IPR003439">
    <property type="entry name" value="ABC_transporter-like_ATP-bd"/>
</dbReference>
<feature type="domain" description="ABC transporter" evidence="8">
    <location>
        <begin position="345"/>
        <end position="584"/>
    </location>
</feature>